<feature type="domain" description="GH15-like" evidence="1">
    <location>
        <begin position="221"/>
        <end position="588"/>
    </location>
</feature>
<gene>
    <name evidence="3" type="ORF">G443_003466</name>
</gene>
<reference evidence="3 4" key="1">
    <citation type="submission" date="2013-07" db="EMBL/GenBank/DDBJ databases">
        <authorList>
            <consortium name="DOE Joint Genome Institute"/>
            <person name="Reeve W."/>
            <person name="Huntemann M."/>
            <person name="Han J."/>
            <person name="Chen A."/>
            <person name="Kyrpides N."/>
            <person name="Mavromatis K."/>
            <person name="Markowitz V."/>
            <person name="Palaniappan K."/>
            <person name="Ivanova N."/>
            <person name="Schaumberg A."/>
            <person name="Pati A."/>
            <person name="Liolios K."/>
            <person name="Nordberg H.P."/>
            <person name="Cantor M.N."/>
            <person name="Hua S.X."/>
            <person name="Woyke T."/>
        </authorList>
    </citation>
    <scope>NUCLEOTIDE SEQUENCE [LARGE SCALE GENOMIC DNA]</scope>
    <source>
        <strain evidence="3 4">DSM 43889</strain>
    </source>
</reference>
<protein>
    <submittedName>
        <fullName evidence="3">Glucoamylase</fullName>
    </submittedName>
</protein>
<sequence length="611" mass="68226">MEDYALLSDLRTAALVGRDGSVDWLCLPRFDAGSCFARLLGDHSHGYWALTPTSGDCRVRRRYRGDSLVLETEFETPDGQVLVVDAMPPAPHGGPHQPVLVRSVTGLRGSVEMEMRWVVRFSYGAAVPWVRRTRKGGVEGILAVAGPDTVVLRGDPLPVAVAGARAHHTRFPVSRGRTFRWSMQWSPDPEELPGPRDVAADLVTTERFWRTWAEQIDYDGPYQQPVRRSLLTLKALTYGPSGGMVAAPTTSLPERLGGVRNWDYRYCWLRDATLTLLALDSTGCHGEAAAWRRWLRRAVAGDPGDLQIAYGIRGERQLVEWTADWLPGYEGSRPVRIGNAAHRQLQLDVYGEVMDALHLARERGLGDTAESWEVQRALLADLETRWRRPDHGLWEVRGPARRFTHSRVMTWVAFDRAVRAVEDHGLPGPVDRWRSVRDRVREEVLTRAWNPEVGAFTQYYGSGEVDAATLLMPAVGFLPATDPRMASTIREVETRLRTDGLLARYATPRDVSAVDGLPGGEGAFLACSFWHVDALALGGRVAEATEEFERLLGHANDVGLLAEEYDPASQRLVGNFPQAFSHLALVNSAILLSDREHGRHHRDRRRVRRAS</sequence>
<dbReference type="Gene3D" id="1.50.10.10">
    <property type="match status" value="1"/>
</dbReference>
<dbReference type="InterPro" id="IPR012341">
    <property type="entry name" value="6hp_glycosidase-like_sf"/>
</dbReference>
<feature type="domain" description="Trehalase-like N-terminal" evidence="2">
    <location>
        <begin position="2"/>
        <end position="131"/>
    </location>
</feature>
<proteinExistence type="predicted"/>
<dbReference type="SUPFAM" id="SSF48208">
    <property type="entry name" value="Six-hairpin glycosidases"/>
    <property type="match status" value="1"/>
</dbReference>
<dbReference type="EMBL" id="AUBJ02000001">
    <property type="protein sequence ID" value="MCP2333196.1"/>
    <property type="molecule type" value="Genomic_DNA"/>
</dbReference>
<name>A0ABT1JM37_ACTCY</name>
<dbReference type="Pfam" id="PF00723">
    <property type="entry name" value="Glyco_hydro_15"/>
    <property type="match status" value="1"/>
</dbReference>
<dbReference type="Proteomes" id="UP000791080">
    <property type="component" value="Unassembled WGS sequence"/>
</dbReference>
<dbReference type="Pfam" id="PF19291">
    <property type="entry name" value="TREH_N"/>
    <property type="match status" value="1"/>
</dbReference>
<reference evidence="3 4" key="2">
    <citation type="submission" date="2022-06" db="EMBL/GenBank/DDBJ databases">
        <title>Genomic Encyclopedia of Type Strains, Phase I: the one thousand microbial genomes (KMG-I) project.</title>
        <authorList>
            <person name="Kyrpides N."/>
        </authorList>
    </citation>
    <scope>NUCLEOTIDE SEQUENCE [LARGE SCALE GENOMIC DNA]</scope>
    <source>
        <strain evidence="3 4">DSM 43889</strain>
    </source>
</reference>
<evidence type="ECO:0000313" key="4">
    <source>
        <dbReference type="Proteomes" id="UP000791080"/>
    </source>
</evidence>
<dbReference type="PANTHER" id="PTHR31616">
    <property type="entry name" value="TREHALASE"/>
    <property type="match status" value="1"/>
</dbReference>
<organism evidence="3 4">
    <name type="scientific">Actinoalloteichus caeruleus DSM 43889</name>
    <dbReference type="NCBI Taxonomy" id="1120930"/>
    <lineage>
        <taxon>Bacteria</taxon>
        <taxon>Bacillati</taxon>
        <taxon>Actinomycetota</taxon>
        <taxon>Actinomycetes</taxon>
        <taxon>Pseudonocardiales</taxon>
        <taxon>Pseudonocardiaceae</taxon>
        <taxon>Actinoalloteichus</taxon>
        <taxon>Actinoalloteichus cyanogriseus</taxon>
    </lineage>
</organism>
<evidence type="ECO:0000313" key="3">
    <source>
        <dbReference type="EMBL" id="MCP2333196.1"/>
    </source>
</evidence>
<dbReference type="PANTHER" id="PTHR31616:SF0">
    <property type="entry name" value="GLUCAN 1,4-ALPHA-GLUCOSIDASE"/>
    <property type="match status" value="1"/>
</dbReference>
<keyword evidence="4" id="KW-1185">Reference proteome</keyword>
<evidence type="ECO:0000259" key="1">
    <source>
        <dbReference type="Pfam" id="PF00723"/>
    </source>
</evidence>
<accession>A0ABT1JM37</accession>
<dbReference type="InterPro" id="IPR045582">
    <property type="entry name" value="Trehalase-like_N"/>
</dbReference>
<comment type="caution">
    <text evidence="3">The sequence shown here is derived from an EMBL/GenBank/DDBJ whole genome shotgun (WGS) entry which is preliminary data.</text>
</comment>
<dbReference type="InterPro" id="IPR011613">
    <property type="entry name" value="GH15-like"/>
</dbReference>
<evidence type="ECO:0000259" key="2">
    <source>
        <dbReference type="Pfam" id="PF19291"/>
    </source>
</evidence>
<dbReference type="InterPro" id="IPR008928">
    <property type="entry name" value="6-hairpin_glycosidase_sf"/>
</dbReference>